<dbReference type="EMBL" id="JAACJK010000110">
    <property type="protein sequence ID" value="KAF5332733.1"/>
    <property type="molecule type" value="Genomic_DNA"/>
</dbReference>
<proteinExistence type="predicted"/>
<dbReference type="OrthoDB" id="2362444at2759"/>
<accession>A0A8H5C0H1</accession>
<gene>
    <name evidence="1" type="ORF">D9611_005119</name>
</gene>
<evidence type="ECO:0000313" key="1">
    <source>
        <dbReference type="EMBL" id="KAF5332733.1"/>
    </source>
</evidence>
<name>A0A8H5C0H1_9AGAR</name>
<organism evidence="1 2">
    <name type="scientific">Ephemerocybe angulata</name>
    <dbReference type="NCBI Taxonomy" id="980116"/>
    <lineage>
        <taxon>Eukaryota</taxon>
        <taxon>Fungi</taxon>
        <taxon>Dikarya</taxon>
        <taxon>Basidiomycota</taxon>
        <taxon>Agaricomycotina</taxon>
        <taxon>Agaricomycetes</taxon>
        <taxon>Agaricomycetidae</taxon>
        <taxon>Agaricales</taxon>
        <taxon>Agaricineae</taxon>
        <taxon>Psathyrellaceae</taxon>
        <taxon>Ephemerocybe</taxon>
    </lineage>
</organism>
<comment type="caution">
    <text evidence="1">The sequence shown here is derived from an EMBL/GenBank/DDBJ whole genome shotgun (WGS) entry which is preliminary data.</text>
</comment>
<dbReference type="Proteomes" id="UP000541558">
    <property type="component" value="Unassembled WGS sequence"/>
</dbReference>
<dbReference type="AlphaFoldDB" id="A0A8H5C0H1"/>
<protein>
    <submittedName>
        <fullName evidence="1">Uncharacterized protein</fullName>
    </submittedName>
</protein>
<evidence type="ECO:0000313" key="2">
    <source>
        <dbReference type="Proteomes" id="UP000541558"/>
    </source>
</evidence>
<reference evidence="1 2" key="1">
    <citation type="journal article" date="2020" name="ISME J.">
        <title>Uncovering the hidden diversity of litter-decomposition mechanisms in mushroom-forming fungi.</title>
        <authorList>
            <person name="Floudas D."/>
            <person name="Bentzer J."/>
            <person name="Ahren D."/>
            <person name="Johansson T."/>
            <person name="Persson P."/>
            <person name="Tunlid A."/>
        </authorList>
    </citation>
    <scope>NUCLEOTIDE SEQUENCE [LARGE SCALE GENOMIC DNA]</scope>
    <source>
        <strain evidence="1 2">CBS 175.51</strain>
    </source>
</reference>
<keyword evidence="2" id="KW-1185">Reference proteome</keyword>
<sequence>MQHASTFHDHPAANITNVATAVTSISDDEDENLGALKEKSTPARLHRQATLASSTNIAQVFASKTQFDRERAAVLDTREEERLSIERQRLESDTKHLASRLELDIKRDTREDRDLTTRLELDIKRDAREDQNHRAAWAEKVAANPNVGQDVKDAAQRYLMTLFTM</sequence>